<keyword evidence="3" id="KW-1185">Reference proteome</keyword>
<evidence type="ECO:0000313" key="2">
    <source>
        <dbReference type="EMBL" id="GAA3526145.1"/>
    </source>
</evidence>
<evidence type="ECO:0000259" key="1">
    <source>
        <dbReference type="Pfam" id="PF01593"/>
    </source>
</evidence>
<evidence type="ECO:0000313" key="3">
    <source>
        <dbReference type="Proteomes" id="UP001500301"/>
    </source>
</evidence>
<dbReference type="InterPro" id="IPR002937">
    <property type="entry name" value="Amino_oxidase"/>
</dbReference>
<dbReference type="EMBL" id="BAABBB010000007">
    <property type="protein sequence ID" value="GAA3526145.1"/>
    <property type="molecule type" value="Genomic_DNA"/>
</dbReference>
<accession>A0ABP6V017</accession>
<comment type="caution">
    <text evidence="2">The sequence shown here is derived from an EMBL/GenBank/DDBJ whole genome shotgun (WGS) entry which is preliminary data.</text>
</comment>
<organism evidence="2 3">
    <name type="scientific">Nocardioides daeguensis</name>
    <dbReference type="NCBI Taxonomy" id="908359"/>
    <lineage>
        <taxon>Bacteria</taxon>
        <taxon>Bacillati</taxon>
        <taxon>Actinomycetota</taxon>
        <taxon>Actinomycetes</taxon>
        <taxon>Propionibacteriales</taxon>
        <taxon>Nocardioidaceae</taxon>
        <taxon>Nocardioides</taxon>
    </lineage>
</organism>
<gene>
    <name evidence="2" type="ORF">GCM10022263_13620</name>
</gene>
<dbReference type="InterPro" id="IPR050281">
    <property type="entry name" value="Flavin_monoamine_oxidase"/>
</dbReference>
<sequence>MQMIDTIVVGAGIAGITAARLLQHEGHRVVVLEARDRVGGRMWTDRSAGFPVDRGASWIHGLVDNPLTSLVEDLGIRTLEFTVGSYQAGGRPITNFDETHRALDEQRTSAWLDDVETTDRHLTAAIAAADPGRTYADVAEQAVTACVEDPTRRTRLREFLRHRTEEQCGADFTAVDAHGLDEDAIEGDEVVFPDGYDALPGALSHGLDIRLEEVVDAVEWSPGGVRLTAGRQVHEARRAIVTVPLGVLKSAAITFTPPLPDEVLGPIERIGMGVFNKVFLRFPERFWSESAYALRQLGPAGTPWHTWYDVSRVSGEPVLLTFAGGTWGRRIEAMADAEVVASVLSSLRRMYGPSVPEPVDHWITRWGQDEFSRGSYSYVATGASHHDHDAMATPIADVLHLAGEATWSSDPATVHGALLSGHRAATRVLGRPVDLRALLAPTRPTTRA</sequence>
<feature type="domain" description="Amine oxidase" evidence="1">
    <location>
        <begin position="13"/>
        <end position="429"/>
    </location>
</feature>
<dbReference type="Pfam" id="PF01593">
    <property type="entry name" value="Amino_oxidase"/>
    <property type="match status" value="1"/>
</dbReference>
<dbReference type="RefSeq" id="WP_218233988.1">
    <property type="nucleotide sequence ID" value="NZ_BAABBB010000007.1"/>
</dbReference>
<dbReference type="Proteomes" id="UP001500301">
    <property type="component" value="Unassembled WGS sequence"/>
</dbReference>
<dbReference type="PANTHER" id="PTHR10742">
    <property type="entry name" value="FLAVIN MONOAMINE OXIDASE"/>
    <property type="match status" value="1"/>
</dbReference>
<dbReference type="PANTHER" id="PTHR10742:SF410">
    <property type="entry name" value="LYSINE-SPECIFIC HISTONE DEMETHYLASE 2"/>
    <property type="match status" value="1"/>
</dbReference>
<reference evidence="3" key="1">
    <citation type="journal article" date="2019" name="Int. J. Syst. Evol. Microbiol.">
        <title>The Global Catalogue of Microorganisms (GCM) 10K type strain sequencing project: providing services to taxonomists for standard genome sequencing and annotation.</title>
        <authorList>
            <consortium name="The Broad Institute Genomics Platform"/>
            <consortium name="The Broad Institute Genome Sequencing Center for Infectious Disease"/>
            <person name="Wu L."/>
            <person name="Ma J."/>
        </authorList>
    </citation>
    <scope>NUCLEOTIDE SEQUENCE [LARGE SCALE GENOMIC DNA]</scope>
    <source>
        <strain evidence="3">JCM 17460</strain>
    </source>
</reference>
<name>A0ABP6V017_9ACTN</name>
<proteinExistence type="predicted"/>
<protein>
    <submittedName>
        <fullName evidence="2">FAD-dependent oxidoreductase</fullName>
    </submittedName>
</protein>